<name>A0A327WHZ3_9BACT</name>
<dbReference type="Pfam" id="PF05161">
    <property type="entry name" value="MOFRL"/>
    <property type="match status" value="1"/>
</dbReference>
<feature type="domain" description="MOFRL-associated" evidence="2">
    <location>
        <begin position="14"/>
        <end position="249"/>
    </location>
</feature>
<sequence length="444" mass="47152">MAFLLKTMNTFHDIQEIFQAAVAAVQPGIFIPKTVEFRGDTIYIAGTPFPVHGKVIVIGAGKAAAAMAQELEAILLPHVLLQGTVVTKYHHSLPLQQLQLIEAGHPVPDANSVLATQQILAAVNNLQPHDLVIFLLSGGASSLLADVPAGCTLEEIQELFQLLLHSGAAISEMNTIRKHLSAVKGGQLAKHIYPATLCSIILSDVPGDQLEVIGSGPGVPDPTTFEDTMAILNKYHLTHKIPATILTHIRKGCSGEVPETAKAGDPAFINVHNFLTGTNTIALEAAAAKAKTLGYAVMLSKECATGEARTTGRQLIQKALTYDQHRPACLLQGGETTVTIRGKGKGGRNQELALAAVLELEQAGEKAAHITLLSAGTDGTDGPTDAAGAIADAYTLQRTQSLQLNTAAYLDNNDAYHFFKQTDRLFITGPTHTNVMDIQIVLIT</sequence>
<dbReference type="InterPro" id="IPR025286">
    <property type="entry name" value="MOFRL_assoc_dom"/>
</dbReference>
<dbReference type="InterPro" id="IPR039760">
    <property type="entry name" value="MOFRL_protein"/>
</dbReference>
<dbReference type="InterPro" id="IPR037035">
    <property type="entry name" value="GK-like_C_sf"/>
</dbReference>
<dbReference type="Proteomes" id="UP000249819">
    <property type="component" value="Unassembled WGS sequence"/>
</dbReference>
<reference evidence="3 4" key="1">
    <citation type="submission" date="2018-06" db="EMBL/GenBank/DDBJ databases">
        <title>Genomic Encyclopedia of Archaeal and Bacterial Type Strains, Phase II (KMG-II): from individual species to whole genera.</title>
        <authorList>
            <person name="Goeker M."/>
        </authorList>
    </citation>
    <scope>NUCLEOTIDE SEQUENCE [LARGE SCALE GENOMIC DNA]</scope>
    <source>
        <strain evidence="3 4">DSM 29821</strain>
    </source>
</reference>
<dbReference type="AlphaFoldDB" id="A0A327WHZ3"/>
<keyword evidence="4" id="KW-1185">Reference proteome</keyword>
<evidence type="ECO:0000259" key="1">
    <source>
        <dbReference type="Pfam" id="PF05161"/>
    </source>
</evidence>
<dbReference type="SUPFAM" id="SSF82544">
    <property type="entry name" value="GckA/TtuD-like"/>
    <property type="match status" value="1"/>
</dbReference>
<evidence type="ECO:0000313" key="4">
    <source>
        <dbReference type="Proteomes" id="UP000249819"/>
    </source>
</evidence>
<accession>A0A327WHZ3</accession>
<protein>
    <submittedName>
        <fullName evidence="3">Hydroxypyruvate reductase</fullName>
    </submittedName>
</protein>
<feature type="domain" description="MOFRL" evidence="1">
    <location>
        <begin position="328"/>
        <end position="437"/>
    </location>
</feature>
<dbReference type="InterPro" id="IPR038614">
    <property type="entry name" value="GK_N_sf"/>
</dbReference>
<keyword evidence="3" id="KW-0670">Pyruvate</keyword>
<dbReference type="EMBL" id="QLMA01000001">
    <property type="protein sequence ID" value="RAJ87354.1"/>
    <property type="molecule type" value="Genomic_DNA"/>
</dbReference>
<proteinExistence type="predicted"/>
<dbReference type="OrthoDB" id="9766552at2"/>
<dbReference type="Gene3D" id="3.40.50.10180">
    <property type="entry name" value="Glycerate kinase, MOFRL-like N-terminal domain"/>
    <property type="match status" value="1"/>
</dbReference>
<evidence type="ECO:0000259" key="2">
    <source>
        <dbReference type="Pfam" id="PF13660"/>
    </source>
</evidence>
<dbReference type="PANTHER" id="PTHR12227:SF0">
    <property type="entry name" value="GLYCERATE KINASE"/>
    <property type="match status" value="1"/>
</dbReference>
<dbReference type="Pfam" id="PF13660">
    <property type="entry name" value="DUF4147"/>
    <property type="match status" value="1"/>
</dbReference>
<dbReference type="RefSeq" id="WP_111590055.1">
    <property type="nucleotide sequence ID" value="NZ_QLMA01000001.1"/>
</dbReference>
<dbReference type="InterPro" id="IPR007835">
    <property type="entry name" value="MOFRL"/>
</dbReference>
<dbReference type="GO" id="GO:0005737">
    <property type="term" value="C:cytoplasm"/>
    <property type="evidence" value="ECO:0007669"/>
    <property type="project" value="TreeGrafter"/>
</dbReference>
<dbReference type="GO" id="GO:0008887">
    <property type="term" value="F:glycerate kinase activity"/>
    <property type="evidence" value="ECO:0007669"/>
    <property type="project" value="InterPro"/>
</dbReference>
<dbReference type="PANTHER" id="PTHR12227">
    <property type="entry name" value="GLYCERATE KINASE"/>
    <property type="match status" value="1"/>
</dbReference>
<dbReference type="FunFam" id="3.40.1480.10:FF:000002">
    <property type="entry name" value="Glycerate kinase"/>
    <property type="match status" value="1"/>
</dbReference>
<evidence type="ECO:0000313" key="3">
    <source>
        <dbReference type="EMBL" id="RAJ87354.1"/>
    </source>
</evidence>
<gene>
    <name evidence="3" type="ORF">CLV59_101103</name>
</gene>
<dbReference type="Gene3D" id="3.40.1480.10">
    <property type="entry name" value="MOFRL domain"/>
    <property type="match status" value="1"/>
</dbReference>
<comment type="caution">
    <text evidence="3">The sequence shown here is derived from an EMBL/GenBank/DDBJ whole genome shotgun (WGS) entry which is preliminary data.</text>
</comment>
<organism evidence="3 4">
    <name type="scientific">Chitinophaga dinghuensis</name>
    <dbReference type="NCBI Taxonomy" id="1539050"/>
    <lineage>
        <taxon>Bacteria</taxon>
        <taxon>Pseudomonadati</taxon>
        <taxon>Bacteroidota</taxon>
        <taxon>Chitinophagia</taxon>
        <taxon>Chitinophagales</taxon>
        <taxon>Chitinophagaceae</taxon>
        <taxon>Chitinophaga</taxon>
    </lineage>
</organism>